<protein>
    <submittedName>
        <fullName evidence="2">Uncharacterized protein</fullName>
    </submittedName>
</protein>
<dbReference type="AlphaFoldDB" id="A0A835T0G5"/>
<name>A0A835T0G5_CHLIN</name>
<dbReference type="Proteomes" id="UP000650467">
    <property type="component" value="Unassembled WGS sequence"/>
</dbReference>
<reference evidence="2" key="1">
    <citation type="journal article" date="2020" name="bioRxiv">
        <title>Comparative genomics of Chlamydomonas.</title>
        <authorList>
            <person name="Craig R.J."/>
            <person name="Hasan A.R."/>
            <person name="Ness R.W."/>
            <person name="Keightley P.D."/>
        </authorList>
    </citation>
    <scope>NUCLEOTIDE SEQUENCE</scope>
    <source>
        <strain evidence="2">SAG 7.73</strain>
    </source>
</reference>
<evidence type="ECO:0000256" key="1">
    <source>
        <dbReference type="SAM" id="SignalP"/>
    </source>
</evidence>
<evidence type="ECO:0000313" key="3">
    <source>
        <dbReference type="Proteomes" id="UP000650467"/>
    </source>
</evidence>
<dbReference type="EMBL" id="JAEHOC010000016">
    <property type="protein sequence ID" value="KAG2434807.1"/>
    <property type="molecule type" value="Genomic_DNA"/>
</dbReference>
<feature type="chain" id="PRO_5032861284" evidence="1">
    <location>
        <begin position="19"/>
        <end position="87"/>
    </location>
</feature>
<feature type="signal peptide" evidence="1">
    <location>
        <begin position="1"/>
        <end position="18"/>
    </location>
</feature>
<sequence>MRRLELAALWLLITLAMAFVLQGPSYPEMLGWVSMFEFAQQLTALLELAQIMVGGPLIIRWLSGPVLASGAVRALTGPQGGSSPPHL</sequence>
<evidence type="ECO:0000313" key="2">
    <source>
        <dbReference type="EMBL" id="KAG2434807.1"/>
    </source>
</evidence>
<comment type="caution">
    <text evidence="2">The sequence shown here is derived from an EMBL/GenBank/DDBJ whole genome shotgun (WGS) entry which is preliminary data.</text>
</comment>
<organism evidence="2 3">
    <name type="scientific">Chlamydomonas incerta</name>
    <dbReference type="NCBI Taxonomy" id="51695"/>
    <lineage>
        <taxon>Eukaryota</taxon>
        <taxon>Viridiplantae</taxon>
        <taxon>Chlorophyta</taxon>
        <taxon>core chlorophytes</taxon>
        <taxon>Chlorophyceae</taxon>
        <taxon>CS clade</taxon>
        <taxon>Chlamydomonadales</taxon>
        <taxon>Chlamydomonadaceae</taxon>
        <taxon>Chlamydomonas</taxon>
    </lineage>
</organism>
<gene>
    <name evidence="2" type="ORF">HXX76_007692</name>
</gene>
<keyword evidence="1" id="KW-0732">Signal</keyword>
<proteinExistence type="predicted"/>
<keyword evidence="3" id="KW-1185">Reference proteome</keyword>
<accession>A0A835T0G5</accession>